<dbReference type="EMBL" id="CAJOBG010003022">
    <property type="protein sequence ID" value="CAF4041589.1"/>
    <property type="molecule type" value="Genomic_DNA"/>
</dbReference>
<evidence type="ECO:0000256" key="1">
    <source>
        <dbReference type="SAM" id="MobiDB-lite"/>
    </source>
</evidence>
<reference evidence="2" key="1">
    <citation type="submission" date="2021-02" db="EMBL/GenBank/DDBJ databases">
        <authorList>
            <person name="Nowell W R."/>
        </authorList>
    </citation>
    <scope>NUCLEOTIDE SEQUENCE</scope>
</reference>
<comment type="caution">
    <text evidence="2">The sequence shown here is derived from an EMBL/GenBank/DDBJ whole genome shotgun (WGS) entry which is preliminary data.</text>
</comment>
<protein>
    <submittedName>
        <fullName evidence="2">Uncharacterized protein</fullName>
    </submittedName>
</protein>
<proteinExistence type="predicted"/>
<evidence type="ECO:0000313" key="3">
    <source>
        <dbReference type="Proteomes" id="UP000663866"/>
    </source>
</evidence>
<sequence length="273" mass="31084">MSRVFIFNKFPTRGTLLSSKNDYSGFAVLDYVLANHRMARMYATTWLERLFQSCQHQHRLLSYEQLSNFGNDASIWFWAVWECAQLCVMNKLKTPPEKPRETFLALEETLRFFAWSIDNTAKQVEASSPEQTNRSSTPSSTISPPITSSSSGEVNVSTDKALEKCMYNAYEGVALPLPQLLRAPEFEFVIIAFVQSLIKLHNSVAIHGIYAWLKNIHQLDWSWVQVCEHEAAGNIEQAAYEYKLLLNEHFKSLSIVNETGEDSISVGVVKFLT</sequence>
<organism evidence="2 3">
    <name type="scientific">Rotaria magnacalcarata</name>
    <dbReference type="NCBI Taxonomy" id="392030"/>
    <lineage>
        <taxon>Eukaryota</taxon>
        <taxon>Metazoa</taxon>
        <taxon>Spiralia</taxon>
        <taxon>Gnathifera</taxon>
        <taxon>Rotifera</taxon>
        <taxon>Eurotatoria</taxon>
        <taxon>Bdelloidea</taxon>
        <taxon>Philodinida</taxon>
        <taxon>Philodinidae</taxon>
        <taxon>Rotaria</taxon>
    </lineage>
</organism>
<dbReference type="Proteomes" id="UP000663866">
    <property type="component" value="Unassembled WGS sequence"/>
</dbReference>
<feature type="compositionally biased region" description="Low complexity" evidence="1">
    <location>
        <begin position="135"/>
        <end position="151"/>
    </location>
</feature>
<name>A0A819QVR9_9BILA</name>
<evidence type="ECO:0000313" key="2">
    <source>
        <dbReference type="EMBL" id="CAF4041589.1"/>
    </source>
</evidence>
<feature type="compositionally biased region" description="Polar residues" evidence="1">
    <location>
        <begin position="123"/>
        <end position="134"/>
    </location>
</feature>
<dbReference type="Pfam" id="PF15785">
    <property type="entry name" value="SMG1"/>
    <property type="match status" value="2"/>
</dbReference>
<feature type="region of interest" description="Disordered" evidence="1">
    <location>
        <begin position="123"/>
        <end position="155"/>
    </location>
</feature>
<accession>A0A819QVR9</accession>
<dbReference type="GO" id="GO:0000184">
    <property type="term" value="P:nuclear-transcribed mRNA catabolic process, nonsense-mediated decay"/>
    <property type="evidence" value="ECO:0007669"/>
    <property type="project" value="InterPro"/>
</dbReference>
<dbReference type="GO" id="GO:0004674">
    <property type="term" value="F:protein serine/threonine kinase activity"/>
    <property type="evidence" value="ECO:0007669"/>
    <property type="project" value="InterPro"/>
</dbReference>
<dbReference type="InterPro" id="IPR031559">
    <property type="entry name" value="SMG1"/>
</dbReference>
<keyword evidence="3" id="KW-1185">Reference proteome</keyword>
<gene>
    <name evidence="2" type="ORF">OVN521_LOCUS17424</name>
</gene>
<dbReference type="AlphaFoldDB" id="A0A819QVR9"/>